<organism evidence="3 5">
    <name type="scientific">Pelagomonas calceolata</name>
    <dbReference type="NCBI Taxonomy" id="35677"/>
    <lineage>
        <taxon>Eukaryota</taxon>
        <taxon>Sar</taxon>
        <taxon>Stramenopiles</taxon>
        <taxon>Ochrophyta</taxon>
        <taxon>Pelagophyceae</taxon>
        <taxon>Pelagomonadales</taxon>
        <taxon>Pelagomonadaceae</taxon>
        <taxon>Pelagomonas</taxon>
    </lineage>
</organism>
<dbReference type="EMBL" id="CAKKNE010000005">
    <property type="protein sequence ID" value="CAH0375659.1"/>
    <property type="molecule type" value="Genomic_DNA"/>
</dbReference>
<dbReference type="Proteomes" id="UP000789595">
    <property type="component" value="Unassembled WGS sequence"/>
</dbReference>
<comment type="caution">
    <text evidence="3">The sequence shown here is derived from an EMBL/GenBank/DDBJ whole genome shotgun (WGS) entry which is preliminary data.</text>
</comment>
<protein>
    <submittedName>
        <fullName evidence="3">Uncharacterized protein</fullName>
    </submittedName>
</protein>
<reference evidence="3" key="1">
    <citation type="submission" date="2021-11" db="EMBL/GenBank/DDBJ databases">
        <authorList>
            <consortium name="Genoscope - CEA"/>
            <person name="William W."/>
        </authorList>
    </citation>
    <scope>NUCLEOTIDE SEQUENCE</scope>
</reference>
<feature type="region of interest" description="Disordered" evidence="1">
    <location>
        <begin position="1"/>
        <end position="80"/>
    </location>
</feature>
<keyword evidence="2" id="KW-0812">Transmembrane</keyword>
<feature type="transmembrane region" description="Helical" evidence="2">
    <location>
        <begin position="180"/>
        <end position="200"/>
    </location>
</feature>
<proteinExistence type="predicted"/>
<feature type="transmembrane region" description="Helical" evidence="2">
    <location>
        <begin position="261"/>
        <end position="281"/>
    </location>
</feature>
<keyword evidence="5" id="KW-1185">Reference proteome</keyword>
<feature type="compositionally biased region" description="Basic residues" evidence="1">
    <location>
        <begin position="1"/>
        <end position="17"/>
    </location>
</feature>
<sequence>MKRLFRRKKKETPRKSKPASIYYSPAAASTPTALRSEEVAVPQTPQERALADFAAETPLQTPPTLRTPVRMPNGGTNLDGADLRDTLARATIDPEAKRRLEALLDRLEAAERAAMQTPVRRQVSWDPATVERPPVVRDESWRSLQRTPSTPTTPSKHLLLAFGLDDAANSPTAKRRRRGYLFAAGAVAFACVFAGAAPALSRESRRRAALRRPPEPVAPCVAPLAKDTVAVIRAACLTKKRPLARVGCAARLTIARLRKHIVKLVVLVVMGFSPLPFLLTFV</sequence>
<dbReference type="EMBL" id="CAKKNE010000001">
    <property type="protein sequence ID" value="CAH0363856.1"/>
    <property type="molecule type" value="Genomic_DNA"/>
</dbReference>
<evidence type="ECO:0000313" key="5">
    <source>
        <dbReference type="Proteomes" id="UP000789595"/>
    </source>
</evidence>
<evidence type="ECO:0000256" key="2">
    <source>
        <dbReference type="SAM" id="Phobius"/>
    </source>
</evidence>
<keyword evidence="2" id="KW-1133">Transmembrane helix</keyword>
<evidence type="ECO:0000313" key="3">
    <source>
        <dbReference type="EMBL" id="CAH0363856.1"/>
    </source>
</evidence>
<feature type="compositionally biased region" description="Low complexity" evidence="1">
    <location>
        <begin position="57"/>
        <end position="68"/>
    </location>
</feature>
<name>A0A8J2SAN0_9STRA</name>
<feature type="compositionally biased region" description="Low complexity" evidence="1">
    <location>
        <begin position="18"/>
        <end position="29"/>
    </location>
</feature>
<dbReference type="AlphaFoldDB" id="A0A8J2SAN0"/>
<evidence type="ECO:0000313" key="4">
    <source>
        <dbReference type="EMBL" id="CAH0375659.1"/>
    </source>
</evidence>
<keyword evidence="2" id="KW-0472">Membrane</keyword>
<gene>
    <name evidence="3" type="ORF">PECAL_1P01940</name>
    <name evidence="4" type="ORF">PECAL_5P01950</name>
</gene>
<evidence type="ECO:0000256" key="1">
    <source>
        <dbReference type="SAM" id="MobiDB-lite"/>
    </source>
</evidence>
<accession>A0A8J2SAN0</accession>